<dbReference type="EMBL" id="FWFO01000008">
    <property type="protein sequence ID" value="SLN73378.1"/>
    <property type="molecule type" value="Genomic_DNA"/>
</dbReference>
<dbReference type="Pfam" id="PF12833">
    <property type="entry name" value="HTH_18"/>
    <property type="match status" value="1"/>
</dbReference>
<sequence>MKDSTFEYEARHRSSSQPGLEGRATRLRASNTYPRTFSFLLLPGASMLSFTAAIEPLRMARKLDTKAAYSWQAVSLDGEPVAFSNGMFMTVDGALDATRPVDFALIAAGGAVGRDMQKQAAQWIRSRHRHGACVGSVGGGAEVLAQTGLLTDRDFTLHWEDRPGFVERFPLLSPKERLFCWDRDMFTCAGGAAATDMMLHLIAQDFGRGFSLAVADLCVHYGQRSGQERPQSSISATLGSRNPHLIMAARLMSENLEEPIRLDVLADLAGVSRRQMERLFRSHTDRSPAEYYRDLRLGLGRQLLRDTDDRIIDIATACGFSNATTFSRSFQRKFGVGPVQSTGARA</sequence>
<evidence type="ECO:0000259" key="4">
    <source>
        <dbReference type="PROSITE" id="PS01124"/>
    </source>
</evidence>
<evidence type="ECO:0000313" key="5">
    <source>
        <dbReference type="EMBL" id="SLN73378.1"/>
    </source>
</evidence>
<feature type="compositionally biased region" description="Basic and acidic residues" evidence="3">
    <location>
        <begin position="1"/>
        <end position="12"/>
    </location>
</feature>
<dbReference type="GO" id="GO:0043565">
    <property type="term" value="F:sequence-specific DNA binding"/>
    <property type="evidence" value="ECO:0007669"/>
    <property type="project" value="InterPro"/>
</dbReference>
<dbReference type="Pfam" id="PF01965">
    <property type="entry name" value="DJ-1_PfpI"/>
    <property type="match status" value="1"/>
</dbReference>
<keyword evidence="1" id="KW-0805">Transcription regulation</keyword>
<organism evidence="5 6">
    <name type="scientific">Falsiruegeria litorea R37</name>
    <dbReference type="NCBI Taxonomy" id="1200284"/>
    <lineage>
        <taxon>Bacteria</taxon>
        <taxon>Pseudomonadati</taxon>
        <taxon>Pseudomonadota</taxon>
        <taxon>Alphaproteobacteria</taxon>
        <taxon>Rhodobacterales</taxon>
        <taxon>Roseobacteraceae</taxon>
        <taxon>Falsiruegeria</taxon>
    </lineage>
</organism>
<keyword evidence="2" id="KW-0804">Transcription</keyword>
<dbReference type="InterPro" id="IPR002818">
    <property type="entry name" value="DJ-1/PfpI"/>
</dbReference>
<name>A0A1Y5TV20_9RHOB</name>
<dbReference type="PROSITE" id="PS01124">
    <property type="entry name" value="HTH_ARAC_FAMILY_2"/>
    <property type="match status" value="1"/>
</dbReference>
<dbReference type="SUPFAM" id="SSF46689">
    <property type="entry name" value="Homeodomain-like"/>
    <property type="match status" value="2"/>
</dbReference>
<dbReference type="Proteomes" id="UP000193077">
    <property type="component" value="Unassembled WGS sequence"/>
</dbReference>
<dbReference type="OrthoDB" id="9793400at2"/>
<evidence type="ECO:0000256" key="1">
    <source>
        <dbReference type="ARBA" id="ARBA00023015"/>
    </source>
</evidence>
<dbReference type="PANTHER" id="PTHR43130:SF3">
    <property type="entry name" value="HTH-TYPE TRANSCRIPTIONAL REGULATOR RV1931C"/>
    <property type="match status" value="1"/>
</dbReference>
<evidence type="ECO:0000256" key="2">
    <source>
        <dbReference type="ARBA" id="ARBA00023163"/>
    </source>
</evidence>
<dbReference type="Gene3D" id="3.40.50.880">
    <property type="match status" value="1"/>
</dbReference>
<accession>A0A1Y5TV20</accession>
<dbReference type="InterPro" id="IPR029062">
    <property type="entry name" value="Class_I_gatase-like"/>
</dbReference>
<feature type="domain" description="HTH araC/xylS-type" evidence="4">
    <location>
        <begin position="246"/>
        <end position="344"/>
    </location>
</feature>
<dbReference type="RefSeq" id="WP_085798056.1">
    <property type="nucleotide sequence ID" value="NZ_FWFO01000008.1"/>
</dbReference>
<dbReference type="SUPFAM" id="SSF52317">
    <property type="entry name" value="Class I glutamine amidotransferase-like"/>
    <property type="match status" value="1"/>
</dbReference>
<dbReference type="Gene3D" id="1.10.10.60">
    <property type="entry name" value="Homeodomain-like"/>
    <property type="match status" value="1"/>
</dbReference>
<dbReference type="InterPro" id="IPR018060">
    <property type="entry name" value="HTH_AraC"/>
</dbReference>
<protein>
    <submittedName>
        <fullName evidence="5">HTH-type transcriptional regulator CdhR</fullName>
    </submittedName>
</protein>
<dbReference type="AlphaFoldDB" id="A0A1Y5TV20"/>
<dbReference type="SMART" id="SM00342">
    <property type="entry name" value="HTH_ARAC"/>
    <property type="match status" value="1"/>
</dbReference>
<proteinExistence type="predicted"/>
<evidence type="ECO:0000313" key="6">
    <source>
        <dbReference type="Proteomes" id="UP000193077"/>
    </source>
</evidence>
<gene>
    <name evidence="5" type="primary">cdhR_11</name>
    <name evidence="5" type="ORF">TRL7639_04414</name>
</gene>
<dbReference type="PANTHER" id="PTHR43130">
    <property type="entry name" value="ARAC-FAMILY TRANSCRIPTIONAL REGULATOR"/>
    <property type="match status" value="1"/>
</dbReference>
<keyword evidence="6" id="KW-1185">Reference proteome</keyword>
<dbReference type="CDD" id="cd03136">
    <property type="entry name" value="GATase1_AraC_ArgR_like"/>
    <property type="match status" value="1"/>
</dbReference>
<dbReference type="InterPro" id="IPR052158">
    <property type="entry name" value="INH-QAR"/>
</dbReference>
<feature type="region of interest" description="Disordered" evidence="3">
    <location>
        <begin position="1"/>
        <end position="27"/>
    </location>
</feature>
<reference evidence="5 6" key="1">
    <citation type="submission" date="2017-03" db="EMBL/GenBank/DDBJ databases">
        <authorList>
            <person name="Afonso C.L."/>
            <person name="Miller P.J."/>
            <person name="Scott M.A."/>
            <person name="Spackman E."/>
            <person name="Goraichik I."/>
            <person name="Dimitrov K.M."/>
            <person name="Suarez D.L."/>
            <person name="Swayne D.E."/>
        </authorList>
    </citation>
    <scope>NUCLEOTIDE SEQUENCE [LARGE SCALE GENOMIC DNA]</scope>
    <source>
        <strain evidence="5 6">CECT 7639</strain>
    </source>
</reference>
<dbReference type="GO" id="GO:0003700">
    <property type="term" value="F:DNA-binding transcription factor activity"/>
    <property type="evidence" value="ECO:0007669"/>
    <property type="project" value="InterPro"/>
</dbReference>
<dbReference type="InterPro" id="IPR009057">
    <property type="entry name" value="Homeodomain-like_sf"/>
</dbReference>
<evidence type="ECO:0000256" key="3">
    <source>
        <dbReference type="SAM" id="MobiDB-lite"/>
    </source>
</evidence>